<dbReference type="CDD" id="cd16031">
    <property type="entry name" value="G6S_like"/>
    <property type="match status" value="1"/>
</dbReference>
<gene>
    <name evidence="4" type="ORF">L21SP4_00326</name>
</gene>
<dbReference type="RefSeq" id="WP_160300619.1">
    <property type="nucleotide sequence ID" value="NZ_CP010904.1"/>
</dbReference>
<dbReference type="OrthoDB" id="237120at2"/>
<name>A0A0G3EDW5_9BACT</name>
<dbReference type="Proteomes" id="UP000035268">
    <property type="component" value="Chromosome"/>
</dbReference>
<dbReference type="Gene3D" id="3.40.720.10">
    <property type="entry name" value="Alkaline Phosphatase, subunit A"/>
    <property type="match status" value="1"/>
</dbReference>
<dbReference type="EC" id="3.1.6.1" evidence="4"/>
<dbReference type="SUPFAM" id="SSF53649">
    <property type="entry name" value="Alkaline phosphatase-like"/>
    <property type="match status" value="1"/>
</dbReference>
<accession>A0A0G3EDW5</accession>
<feature type="domain" description="Sulfatase N-terminal" evidence="3">
    <location>
        <begin position="32"/>
        <end position="367"/>
    </location>
</feature>
<dbReference type="EMBL" id="CP010904">
    <property type="protein sequence ID" value="AKJ63607.1"/>
    <property type="molecule type" value="Genomic_DNA"/>
</dbReference>
<dbReference type="GO" id="GO:0004065">
    <property type="term" value="F:arylsulfatase activity"/>
    <property type="evidence" value="ECO:0007669"/>
    <property type="project" value="UniProtKB-EC"/>
</dbReference>
<sequence length="624" mass="71428">MERRSFLTGTSAGAIAAFGMSGLTRGAPGGRPNIIFLMTDDQRKDTLGCYGNAAVKTPHLDAMAAEGTAFENAFVVTSICVASRATVLTGQYMRTHGIRDFIEPFTEDQVDATYPAILRRHGYYTGFIGKWGVGATHPEHLKSPAGRFDFWRGVVGQGKYYPDPRQPEKHMTEIMGDDAVEFVEQASGQDKPFCLSVSFKACHGPWDGYDRRLDHLYDPEDMPVPELFSAEAFDAQPKFLQDSIAGEQGSIAREWGWGRNPTLEHHHRHMKQYFTLVSGVDRQVGRLRQRLSELGLADNTILIYTSDQGHFEYEYGFHGKWFMYEPSIRIPLLVFDPRSPENLRGQRREEMVLNVDYAQTILSLAGVEAPATMQGRDLTPLVRGRHPAWRKDWFYEHTYEPAPGDIPKSVGVRTERWKYVRFVSVDPVCEQLFDLAEDPLEMNNLAEDPAQKGRLEALRARCDQYRREIPDRHPVYAEYPEFVVVNTAQKQHEQSIDFAQHPHIGQTFRAETGRLHAIEFQTPAWGRPYGVADLVVELFHNGRKLGEQTIPARRLGNQFRQRVIFDAEVPKHARLFVRMHPTKKLPKQTLALWAFHDDPYRFGTAYTGDNPQNYDMEMRFVFRR</sequence>
<dbReference type="AlphaFoldDB" id="A0A0G3EDW5"/>
<dbReference type="PANTHER" id="PTHR42693">
    <property type="entry name" value="ARYLSULFATASE FAMILY MEMBER"/>
    <property type="match status" value="1"/>
</dbReference>
<dbReference type="InterPro" id="IPR050738">
    <property type="entry name" value="Sulfatase"/>
</dbReference>
<evidence type="ECO:0000313" key="5">
    <source>
        <dbReference type="Proteomes" id="UP000035268"/>
    </source>
</evidence>
<dbReference type="STRING" id="1307763.L21SP4_00326"/>
<reference evidence="4 5" key="2">
    <citation type="journal article" date="2016" name="ISME J.">
        <title>Characterization of the first cultured representative of Verrucomicrobia subdivision 5 indicates the proposal of a novel phylum.</title>
        <authorList>
            <person name="Spring S."/>
            <person name="Bunk B."/>
            <person name="Sproer C."/>
            <person name="Schumann P."/>
            <person name="Rohde M."/>
            <person name="Tindall B.J."/>
            <person name="Klenk H.P."/>
        </authorList>
    </citation>
    <scope>NUCLEOTIDE SEQUENCE [LARGE SCALE GENOMIC DNA]</scope>
    <source>
        <strain evidence="4 5">L21-Fru-AB</strain>
    </source>
</reference>
<dbReference type="Pfam" id="PF00884">
    <property type="entry name" value="Sulfatase"/>
    <property type="match status" value="1"/>
</dbReference>
<dbReference type="PANTHER" id="PTHR42693:SF53">
    <property type="entry name" value="ENDO-4-O-SULFATASE"/>
    <property type="match status" value="1"/>
</dbReference>
<evidence type="ECO:0000256" key="1">
    <source>
        <dbReference type="ARBA" id="ARBA00008779"/>
    </source>
</evidence>
<proteinExistence type="inferred from homology"/>
<keyword evidence="2 4" id="KW-0378">Hydrolase</keyword>
<evidence type="ECO:0000313" key="4">
    <source>
        <dbReference type="EMBL" id="AKJ63607.1"/>
    </source>
</evidence>
<protein>
    <submittedName>
        <fullName evidence="4">Arylsulfatase</fullName>
        <ecNumber evidence="4">3.1.6.1</ecNumber>
    </submittedName>
</protein>
<comment type="similarity">
    <text evidence="1">Belongs to the sulfatase family.</text>
</comment>
<keyword evidence="5" id="KW-1185">Reference proteome</keyword>
<reference evidence="5" key="1">
    <citation type="submission" date="2015-02" db="EMBL/GenBank/DDBJ databases">
        <title>Description and complete genome sequence of the first cultured representative of the subdivision 5 of the Verrucomicrobia phylum.</title>
        <authorList>
            <person name="Spring S."/>
            <person name="Bunk B."/>
            <person name="Sproer C."/>
            <person name="Klenk H.-P."/>
        </authorList>
    </citation>
    <scope>NUCLEOTIDE SEQUENCE [LARGE SCALE GENOMIC DNA]</scope>
    <source>
        <strain evidence="5">L21-Fru-AB</strain>
    </source>
</reference>
<dbReference type="InterPro" id="IPR000917">
    <property type="entry name" value="Sulfatase_N"/>
</dbReference>
<dbReference type="KEGG" id="vbl:L21SP4_00326"/>
<evidence type="ECO:0000256" key="2">
    <source>
        <dbReference type="ARBA" id="ARBA00022801"/>
    </source>
</evidence>
<dbReference type="InterPro" id="IPR017850">
    <property type="entry name" value="Alkaline_phosphatase_core_sf"/>
</dbReference>
<evidence type="ECO:0000259" key="3">
    <source>
        <dbReference type="Pfam" id="PF00884"/>
    </source>
</evidence>
<organism evidence="4 5">
    <name type="scientific">Kiritimatiella glycovorans</name>
    <dbReference type="NCBI Taxonomy" id="1307763"/>
    <lineage>
        <taxon>Bacteria</taxon>
        <taxon>Pseudomonadati</taxon>
        <taxon>Kiritimatiellota</taxon>
        <taxon>Kiritimatiellia</taxon>
        <taxon>Kiritimatiellales</taxon>
        <taxon>Kiritimatiellaceae</taxon>
        <taxon>Kiritimatiella</taxon>
    </lineage>
</organism>